<reference evidence="1 2" key="1">
    <citation type="journal article" date="2014" name="Genome Biol. Evol.">
        <title>Genome sequence of "Candidatus Walczuchella monophlebidarum" the flavobacterial endosymbiont of Llaveia axin axin (Hemiptera: Coccoidea: Monophlebidae).</title>
        <authorList>
            <person name="Rosas-Perez T."/>
            <person name="Rosenblueth M."/>
            <person name="Rincon-Rosales R."/>
            <person name="Mora J."/>
            <person name="Martinez-Romero E."/>
        </authorList>
    </citation>
    <scope>NUCLEOTIDE SEQUENCE [LARGE SCALE GENOMIC DNA]</scope>
    <source>
        <strain evidence="1">FNIIJ</strain>
    </source>
</reference>
<evidence type="ECO:0000313" key="2">
    <source>
        <dbReference type="Proteomes" id="UP000027148"/>
    </source>
</evidence>
<protein>
    <submittedName>
        <fullName evidence="1">DNA polymerase III subunit delta</fullName>
    </submittedName>
</protein>
<dbReference type="GO" id="GO:0006261">
    <property type="term" value="P:DNA-templated DNA replication"/>
    <property type="evidence" value="ECO:0007669"/>
    <property type="project" value="TreeGrafter"/>
</dbReference>
<dbReference type="KEGG" id="elv:FNIIJ_305"/>
<sequence>MYLENIIGQEEAKLFLTNMYKSRCISPTLFFLGPAGYGGLPLSIAYARQLLFNEKDPSNYLKLDTLQHPDLHFIFPTAPNVLSSDLFYKWREFIKNNSYGNLFQWLEYIKIGNKTGKIGIEETQKIIKKLQMKSYEGGYKVLIMWMPERLNVVAANNLLKILEYPPEKTIMLFVGEEERGLLPPILSRLQLLRLKPIPVKEIQKILQKKYNLIEKKAIVIAQGAEGDLGRTLQLIQCTEENDFGEVFRQWIRNIFLFIKKTKALKTLIEWSEVLHNWGKERQIQFLDYCLYIFRIALFTHYNVKKLTFNPLQWKKVDWEYFSTYIQWENMKGILKEINKASREIWKNAHANLVFLDLSIQIAKYLH</sequence>
<dbReference type="PANTHER" id="PTHR11669:SF8">
    <property type="entry name" value="DNA POLYMERASE III SUBUNIT DELTA"/>
    <property type="match status" value="1"/>
</dbReference>
<dbReference type="AlphaFoldDB" id="A0A068DQM0"/>
<evidence type="ECO:0000313" key="1">
    <source>
        <dbReference type="EMBL" id="AID37552.1"/>
    </source>
</evidence>
<dbReference type="PANTHER" id="PTHR11669">
    <property type="entry name" value="REPLICATION FACTOR C / DNA POLYMERASE III GAMMA-TAU SUBUNIT"/>
    <property type="match status" value="1"/>
</dbReference>
<dbReference type="EMBL" id="CP006873">
    <property type="protein sequence ID" value="AID37552.1"/>
    <property type="molecule type" value="Genomic_DNA"/>
</dbReference>
<dbReference type="SUPFAM" id="SSF52540">
    <property type="entry name" value="P-loop containing nucleoside triphosphate hydrolases"/>
    <property type="match status" value="1"/>
</dbReference>
<dbReference type="Pfam" id="PF13177">
    <property type="entry name" value="DNA_pol3_delta2"/>
    <property type="match status" value="1"/>
</dbReference>
<dbReference type="STRING" id="1415657.FNIIJ_305"/>
<organism evidence="1 2">
    <name type="scientific">Candidatus Walczuchella monophlebidarum</name>
    <dbReference type="NCBI Taxonomy" id="1415657"/>
    <lineage>
        <taxon>Bacteria</taxon>
        <taxon>Pseudomonadati</taxon>
        <taxon>Bacteroidota</taxon>
        <taxon>Flavobacteriia</taxon>
        <taxon>Flavobacteriales</taxon>
        <taxon>Candidatus Walczuchella</taxon>
    </lineage>
</organism>
<gene>
    <name evidence="1" type="primary">holB</name>
    <name evidence="1" type="ORF">FNIIJ_305</name>
</gene>
<dbReference type="Proteomes" id="UP000027148">
    <property type="component" value="Chromosome"/>
</dbReference>
<dbReference type="InterPro" id="IPR027417">
    <property type="entry name" value="P-loop_NTPase"/>
</dbReference>
<accession>A0A068DQM0</accession>
<proteinExistence type="predicted"/>
<dbReference type="InterPro" id="IPR050238">
    <property type="entry name" value="DNA_Rep/Repair_Clamp_Loader"/>
</dbReference>
<dbReference type="OrthoDB" id="9811073at2"/>
<dbReference type="RefSeq" id="WP_038436291.1">
    <property type="nucleotide sequence ID" value="NZ_CP006873.1"/>
</dbReference>
<dbReference type="Gene3D" id="3.40.50.300">
    <property type="entry name" value="P-loop containing nucleotide triphosphate hydrolases"/>
    <property type="match status" value="1"/>
</dbReference>
<dbReference type="HOGENOM" id="CLU_006229_4_2_10"/>
<name>A0A068DQM0_9FLAO</name>
<keyword evidence="2" id="KW-1185">Reference proteome</keyword>